<comment type="caution">
    <text evidence="3">The sequence shown here is derived from an EMBL/GenBank/DDBJ whole genome shotgun (WGS) entry which is preliminary data.</text>
</comment>
<dbReference type="Pfam" id="PF01882">
    <property type="entry name" value="DUF58"/>
    <property type="match status" value="1"/>
</dbReference>
<dbReference type="Proteomes" id="UP000275348">
    <property type="component" value="Unassembled WGS sequence"/>
</dbReference>
<evidence type="ECO:0000256" key="1">
    <source>
        <dbReference type="SAM" id="Phobius"/>
    </source>
</evidence>
<evidence type="ECO:0000259" key="2">
    <source>
        <dbReference type="Pfam" id="PF01882"/>
    </source>
</evidence>
<evidence type="ECO:0000313" key="3">
    <source>
        <dbReference type="EMBL" id="RLZ11401.1"/>
    </source>
</evidence>
<feature type="transmembrane region" description="Helical" evidence="1">
    <location>
        <begin position="36"/>
        <end position="57"/>
    </location>
</feature>
<feature type="domain" description="DUF58" evidence="2">
    <location>
        <begin position="204"/>
        <end position="357"/>
    </location>
</feature>
<dbReference type="SUPFAM" id="SSF53300">
    <property type="entry name" value="vWA-like"/>
    <property type="match status" value="1"/>
</dbReference>
<evidence type="ECO:0000313" key="4">
    <source>
        <dbReference type="Proteomes" id="UP000275348"/>
    </source>
</evidence>
<dbReference type="OrthoDB" id="845740at2"/>
<keyword evidence="1" id="KW-1133">Transmembrane helix</keyword>
<dbReference type="PANTHER" id="PTHR33608:SF3">
    <property type="entry name" value="SLR2013 PROTEIN"/>
    <property type="match status" value="1"/>
</dbReference>
<organism evidence="3 4">
    <name type="scientific">Faecalibacter macacae</name>
    <dbReference type="NCBI Taxonomy" id="1859289"/>
    <lineage>
        <taxon>Bacteria</taxon>
        <taxon>Pseudomonadati</taxon>
        <taxon>Bacteroidota</taxon>
        <taxon>Flavobacteriia</taxon>
        <taxon>Flavobacteriales</taxon>
        <taxon>Weeksellaceae</taxon>
        <taxon>Faecalibacter</taxon>
    </lineage>
</organism>
<dbReference type="InterPro" id="IPR002881">
    <property type="entry name" value="DUF58"/>
</dbReference>
<dbReference type="PANTHER" id="PTHR33608">
    <property type="entry name" value="BLL2464 PROTEIN"/>
    <property type="match status" value="1"/>
</dbReference>
<keyword evidence="1" id="KW-0472">Membrane</keyword>
<keyword evidence="1" id="KW-0812">Transmembrane</keyword>
<dbReference type="EMBL" id="RDOJ01000005">
    <property type="protein sequence ID" value="RLZ11401.1"/>
    <property type="molecule type" value="Genomic_DNA"/>
</dbReference>
<sequence>MKWIKNIYLKNQFFYALLAIAAVFVVSFFFKSLFPIVKFGLILFILIIIIDFIVLFITNKTVYTERIYPERFSNGDFNDLKIKIQNQYGLSLNFRLIEELPIQFQKRDFEKHLRLKKGEDQTINYRLRPTQRGEYTFGNINVFVSFLGFFERRIIQQEQFNIKTYPSYLQMRQYTLLATTNQLHQMGVKRIRRIGATTEFENIKPYSRGDEYRSINWKATGKAHKLMVNQYQEEKSQPVYNIIDLGRSMRMPFNELTLLDYAINSSLVLSNVTLIKEEKAGLITFNKKVENHIVADKKNHQMQVILEALYATKTDFKETDFGRLYSYAKKKLPQRSLLFVYTNFESLDALERQIQFIKLIKKSHVLVIIMFKNTELNAYIQNKPDNVMDIYRQTIAEKINYEKELIINKLHRYGIHTIYTEPNELTVNSINKYLELKARGLF</sequence>
<proteinExistence type="predicted"/>
<feature type="transmembrane region" description="Helical" evidence="1">
    <location>
        <begin position="12"/>
        <end position="30"/>
    </location>
</feature>
<dbReference type="RefSeq" id="WP_121934083.1">
    <property type="nucleotide sequence ID" value="NZ_RDOJ01000005.1"/>
</dbReference>
<keyword evidence="4" id="KW-1185">Reference proteome</keyword>
<reference evidence="3 4" key="1">
    <citation type="submission" date="2018-10" db="EMBL/GenBank/DDBJ databases">
        <authorList>
            <person name="Chen X."/>
        </authorList>
    </citation>
    <scope>NUCLEOTIDE SEQUENCE [LARGE SCALE GENOMIC DNA]</scope>
    <source>
        <strain evidence="3 4">YIM 102668</strain>
    </source>
</reference>
<gene>
    <name evidence="3" type="ORF">EAH69_04975</name>
</gene>
<name>A0A3L9MEU8_9FLAO</name>
<dbReference type="AlphaFoldDB" id="A0A3L9MEU8"/>
<dbReference type="InterPro" id="IPR036465">
    <property type="entry name" value="vWFA_dom_sf"/>
</dbReference>
<accession>A0A3L9MEU8</accession>
<protein>
    <submittedName>
        <fullName evidence="3">DUF58 domain-containing protein</fullName>
    </submittedName>
</protein>